<dbReference type="PROSITE" id="PS51934">
    <property type="entry name" value="LRAT"/>
    <property type="match status" value="1"/>
</dbReference>
<protein>
    <submittedName>
        <fullName evidence="3">Retinoic acid receptor responder protein 3-like</fullName>
    </submittedName>
</protein>
<evidence type="ECO:0000313" key="2">
    <source>
        <dbReference type="Proteomes" id="UP000515121"/>
    </source>
</evidence>
<dbReference type="PANTHER" id="PTHR46137">
    <property type="entry name" value="OS05G0310600 PROTEIN"/>
    <property type="match status" value="1"/>
</dbReference>
<gene>
    <name evidence="3" type="primary">LOC111277870</name>
</gene>
<evidence type="ECO:0000313" key="3">
    <source>
        <dbReference type="RefSeq" id="XP_022720034.1"/>
    </source>
</evidence>
<name>A0A6P5WVB3_DURZI</name>
<dbReference type="GeneID" id="111277870"/>
<evidence type="ECO:0000259" key="1">
    <source>
        <dbReference type="PROSITE" id="PS51934"/>
    </source>
</evidence>
<feature type="domain" description="LRAT" evidence="1">
    <location>
        <begin position="16"/>
        <end position="134"/>
    </location>
</feature>
<organism evidence="2 3">
    <name type="scientific">Durio zibethinus</name>
    <name type="common">Durian</name>
    <dbReference type="NCBI Taxonomy" id="66656"/>
    <lineage>
        <taxon>Eukaryota</taxon>
        <taxon>Viridiplantae</taxon>
        <taxon>Streptophyta</taxon>
        <taxon>Embryophyta</taxon>
        <taxon>Tracheophyta</taxon>
        <taxon>Spermatophyta</taxon>
        <taxon>Magnoliopsida</taxon>
        <taxon>eudicotyledons</taxon>
        <taxon>Gunneridae</taxon>
        <taxon>Pentapetalae</taxon>
        <taxon>rosids</taxon>
        <taxon>malvids</taxon>
        <taxon>Malvales</taxon>
        <taxon>Malvaceae</taxon>
        <taxon>Helicteroideae</taxon>
        <taxon>Durio</taxon>
    </lineage>
</organism>
<dbReference type="OrthoDB" id="421951at2759"/>
<dbReference type="SUPFAM" id="SSF54001">
    <property type="entry name" value="Cysteine proteinases"/>
    <property type="match status" value="1"/>
</dbReference>
<dbReference type="Pfam" id="PF04970">
    <property type="entry name" value="LRAT"/>
    <property type="match status" value="1"/>
</dbReference>
<dbReference type="RefSeq" id="XP_022720034.1">
    <property type="nucleotide sequence ID" value="XM_022864299.1"/>
</dbReference>
<dbReference type="Gene3D" id="3.90.1720.10">
    <property type="entry name" value="endopeptidase domain like (from Nostoc punctiforme)"/>
    <property type="match status" value="1"/>
</dbReference>
<dbReference type="KEGG" id="dzi:111277870"/>
<proteinExistence type="predicted"/>
<keyword evidence="2" id="KW-1185">Reference proteome</keyword>
<accession>A0A6P5WVB3</accession>
<dbReference type="Proteomes" id="UP000515121">
    <property type="component" value="Unplaced"/>
</dbReference>
<dbReference type="InterPro" id="IPR007053">
    <property type="entry name" value="LRAT_dom"/>
</dbReference>
<reference evidence="3" key="1">
    <citation type="submission" date="2025-08" db="UniProtKB">
        <authorList>
            <consortium name="RefSeq"/>
        </authorList>
    </citation>
    <scope>IDENTIFICATION</scope>
    <source>
        <tissue evidence="3">Fruit stalk</tissue>
    </source>
</reference>
<dbReference type="PANTHER" id="PTHR46137:SF1">
    <property type="entry name" value="LRAT DOMAIN-CONTAINING PROTEIN"/>
    <property type="match status" value="1"/>
</dbReference>
<dbReference type="InterPro" id="IPR038765">
    <property type="entry name" value="Papain-like_cys_pep_sf"/>
</dbReference>
<dbReference type="AlphaFoldDB" id="A0A6P5WVB3"/>
<sequence>MGQSKSSLQPGDHIYCDRSGSSLYNHHGIYVGDGMVIHLMPPSKTKHRGSSAPCPKCGYKPDIITRVIKTCLDCFCDGHSVYVKSHCCSKAADEVVKTATDFLERNDFGPYRLLKRNCEHFAVYCKTGSATSPELVTKIGVPLGVGVPLLIATGPVGAVGFVAGYAIAKVITDAT</sequence>